<comment type="pathway">
    <text evidence="1 10">Amino-acid biosynthesis; L-histidine biosynthesis; L-histidine from 5-phospho-alpha-D-ribose 1-diphosphate: step 5/9.</text>
</comment>
<dbReference type="STRING" id="1802661.A2649_00980"/>
<dbReference type="PIRSF" id="PIRSF000495">
    <property type="entry name" value="Amidotransf_hisH"/>
    <property type="match status" value="1"/>
</dbReference>
<dbReference type="EC" id="4.3.2.10" evidence="10"/>
<dbReference type="EMBL" id="MGJB01000006">
    <property type="protein sequence ID" value="OGM98923.1"/>
    <property type="molecule type" value="Genomic_DNA"/>
</dbReference>
<dbReference type="InterPro" id="IPR010139">
    <property type="entry name" value="Imidazole-glycPsynth_HisH"/>
</dbReference>
<evidence type="ECO:0000259" key="12">
    <source>
        <dbReference type="Pfam" id="PF00117"/>
    </source>
</evidence>
<evidence type="ECO:0000256" key="2">
    <source>
        <dbReference type="ARBA" id="ARBA00011152"/>
    </source>
</evidence>
<dbReference type="Proteomes" id="UP000176893">
    <property type="component" value="Unassembled WGS sequence"/>
</dbReference>
<organism evidence="13 14">
    <name type="scientific">Candidatus Yanofskybacteria bacterium RIFCSPHIGHO2_01_FULL_41_26</name>
    <dbReference type="NCBI Taxonomy" id="1802661"/>
    <lineage>
        <taxon>Bacteria</taxon>
        <taxon>Candidatus Yanofskyibacteriota</taxon>
    </lineage>
</organism>
<dbReference type="PANTHER" id="PTHR42701:SF1">
    <property type="entry name" value="IMIDAZOLE GLYCEROL PHOSPHATE SYNTHASE SUBUNIT HISH"/>
    <property type="match status" value="1"/>
</dbReference>
<dbReference type="PROSITE" id="PS51273">
    <property type="entry name" value="GATASE_TYPE_1"/>
    <property type="match status" value="1"/>
</dbReference>
<dbReference type="AlphaFoldDB" id="A0A1F8EDH9"/>
<dbReference type="GO" id="GO:0005737">
    <property type="term" value="C:cytoplasm"/>
    <property type="evidence" value="ECO:0007669"/>
    <property type="project" value="UniProtKB-SubCell"/>
</dbReference>
<keyword evidence="10" id="KW-0963">Cytoplasm</keyword>
<evidence type="ECO:0000256" key="8">
    <source>
        <dbReference type="ARBA" id="ARBA00047838"/>
    </source>
</evidence>
<evidence type="ECO:0000313" key="13">
    <source>
        <dbReference type="EMBL" id="OGM98923.1"/>
    </source>
</evidence>
<comment type="function">
    <text evidence="10">IGPS catalyzes the conversion of PRFAR and glutamine to IGP, AICAR and glutamate. The HisH subunit catalyzes the hydrolysis of glutamine to glutamate and ammonia as part of the synthesis of IGP and AICAR. The resulting ammonia molecule is channeled to the active site of HisF.</text>
</comment>
<dbReference type="GO" id="GO:0004359">
    <property type="term" value="F:glutaminase activity"/>
    <property type="evidence" value="ECO:0007669"/>
    <property type="project" value="UniProtKB-EC"/>
</dbReference>
<feature type="active site" evidence="10 11">
    <location>
        <position position="198"/>
    </location>
</feature>
<evidence type="ECO:0000256" key="9">
    <source>
        <dbReference type="ARBA" id="ARBA00049534"/>
    </source>
</evidence>
<keyword evidence="5 10" id="KW-0315">Glutamine amidotransferase</keyword>
<dbReference type="GO" id="GO:0000107">
    <property type="term" value="F:imidazoleglycerol-phosphate synthase activity"/>
    <property type="evidence" value="ECO:0007669"/>
    <property type="project" value="UniProtKB-UniRule"/>
</dbReference>
<feature type="active site" evidence="10 11">
    <location>
        <position position="196"/>
    </location>
</feature>
<evidence type="ECO:0000256" key="5">
    <source>
        <dbReference type="ARBA" id="ARBA00022962"/>
    </source>
</evidence>
<dbReference type="Pfam" id="PF00117">
    <property type="entry name" value="GATase"/>
    <property type="match status" value="1"/>
</dbReference>
<dbReference type="PANTHER" id="PTHR42701">
    <property type="entry name" value="IMIDAZOLE GLYCEROL PHOSPHATE SYNTHASE SUBUNIT HISH"/>
    <property type="match status" value="1"/>
</dbReference>
<keyword evidence="3 10" id="KW-0028">Amino-acid biosynthesis</keyword>
<evidence type="ECO:0000256" key="1">
    <source>
        <dbReference type="ARBA" id="ARBA00005091"/>
    </source>
</evidence>
<comment type="subcellular location">
    <subcellularLocation>
        <location evidence="10">Cytoplasm</location>
    </subcellularLocation>
</comment>
<name>A0A1F8EDH9_9BACT</name>
<evidence type="ECO:0000256" key="3">
    <source>
        <dbReference type="ARBA" id="ARBA00022605"/>
    </source>
</evidence>
<sequence>MSGSNNKKIGIVDYGVGNLYSLRKALREFIDDVVIVENTEEINRLDALVLPGVGSFEAGMEGIKARGLEGEIKKFAEKGKPILGICLGAQLLLSKGYEFGEFRGLDIISGKVVKFPGLKMGIKIPHIGWNKITLSNSTKPEGDILNSIGKDPYVYFVHSYILEPIDKKAILTTTIYGGYQFCSTVQKGNVYGFQFHPEKSGQVGLRIIKNFVNLVKAL</sequence>
<dbReference type="CDD" id="cd01748">
    <property type="entry name" value="GATase1_IGP_Synthase"/>
    <property type="match status" value="1"/>
</dbReference>
<dbReference type="NCBIfam" id="TIGR01855">
    <property type="entry name" value="IMP_synth_hisH"/>
    <property type="match status" value="1"/>
</dbReference>
<dbReference type="SUPFAM" id="SSF52317">
    <property type="entry name" value="Class I glutamine amidotransferase-like"/>
    <property type="match status" value="1"/>
</dbReference>
<dbReference type="GO" id="GO:0016829">
    <property type="term" value="F:lyase activity"/>
    <property type="evidence" value="ECO:0007669"/>
    <property type="project" value="UniProtKB-KW"/>
</dbReference>
<evidence type="ECO:0000313" key="14">
    <source>
        <dbReference type="Proteomes" id="UP000176893"/>
    </source>
</evidence>
<accession>A0A1F8EDH9</accession>
<evidence type="ECO:0000256" key="11">
    <source>
        <dbReference type="PIRSR" id="PIRSR000495-1"/>
    </source>
</evidence>
<keyword evidence="7 10" id="KW-0456">Lyase</keyword>
<dbReference type="GO" id="GO:0000105">
    <property type="term" value="P:L-histidine biosynthetic process"/>
    <property type="evidence" value="ECO:0007669"/>
    <property type="project" value="UniProtKB-UniRule"/>
</dbReference>
<dbReference type="InterPro" id="IPR017926">
    <property type="entry name" value="GATASE"/>
</dbReference>
<feature type="domain" description="Glutamine amidotransferase" evidence="12">
    <location>
        <begin position="11"/>
        <end position="212"/>
    </location>
</feature>
<evidence type="ECO:0000256" key="4">
    <source>
        <dbReference type="ARBA" id="ARBA00022801"/>
    </source>
</evidence>
<evidence type="ECO:0000256" key="6">
    <source>
        <dbReference type="ARBA" id="ARBA00023102"/>
    </source>
</evidence>
<comment type="catalytic activity">
    <reaction evidence="8 10">
        <text>5-[(5-phospho-1-deoxy-D-ribulos-1-ylimino)methylamino]-1-(5-phospho-beta-D-ribosyl)imidazole-4-carboxamide + L-glutamine = D-erythro-1-(imidazol-4-yl)glycerol 3-phosphate + 5-amino-1-(5-phospho-beta-D-ribosyl)imidazole-4-carboxamide + L-glutamate + H(+)</text>
        <dbReference type="Rhea" id="RHEA:24793"/>
        <dbReference type="ChEBI" id="CHEBI:15378"/>
        <dbReference type="ChEBI" id="CHEBI:29985"/>
        <dbReference type="ChEBI" id="CHEBI:58278"/>
        <dbReference type="ChEBI" id="CHEBI:58359"/>
        <dbReference type="ChEBI" id="CHEBI:58475"/>
        <dbReference type="ChEBI" id="CHEBI:58525"/>
        <dbReference type="EC" id="4.3.2.10"/>
    </reaction>
</comment>
<comment type="subunit">
    <text evidence="2 10">Heterodimer of HisH and HisF.</text>
</comment>
<reference evidence="13 14" key="1">
    <citation type="journal article" date="2016" name="Nat. Commun.">
        <title>Thousands of microbial genomes shed light on interconnected biogeochemical processes in an aquifer system.</title>
        <authorList>
            <person name="Anantharaman K."/>
            <person name="Brown C.T."/>
            <person name="Hug L.A."/>
            <person name="Sharon I."/>
            <person name="Castelle C.J."/>
            <person name="Probst A.J."/>
            <person name="Thomas B.C."/>
            <person name="Singh A."/>
            <person name="Wilkins M.J."/>
            <person name="Karaoz U."/>
            <person name="Brodie E.L."/>
            <person name="Williams K.H."/>
            <person name="Hubbard S.S."/>
            <person name="Banfield J.F."/>
        </authorList>
    </citation>
    <scope>NUCLEOTIDE SEQUENCE [LARGE SCALE GENOMIC DNA]</scope>
</reference>
<keyword evidence="4 10" id="KW-0378">Hydrolase</keyword>
<dbReference type="UniPathway" id="UPA00031">
    <property type="reaction ID" value="UER00010"/>
</dbReference>
<gene>
    <name evidence="10" type="primary">hisH</name>
    <name evidence="13" type="ORF">A2649_00980</name>
</gene>
<dbReference type="Gene3D" id="3.40.50.880">
    <property type="match status" value="1"/>
</dbReference>
<keyword evidence="13" id="KW-0808">Transferase</keyword>
<protein>
    <recommendedName>
        <fullName evidence="10">Imidazole glycerol phosphate synthase subunit HisH</fullName>
        <ecNumber evidence="10">4.3.2.10</ecNumber>
    </recommendedName>
    <alternativeName>
        <fullName evidence="10">IGP synthase glutaminase subunit</fullName>
        <ecNumber evidence="10">3.5.1.2</ecNumber>
    </alternativeName>
    <alternativeName>
        <fullName evidence="10">IGP synthase subunit HisH</fullName>
    </alternativeName>
    <alternativeName>
        <fullName evidence="10">ImGP synthase subunit HisH</fullName>
        <shortName evidence="10">IGPS subunit HisH</shortName>
    </alternativeName>
</protein>
<keyword evidence="6 10" id="KW-0368">Histidine biosynthesis</keyword>
<evidence type="ECO:0000256" key="10">
    <source>
        <dbReference type="HAMAP-Rule" id="MF_00278"/>
    </source>
</evidence>
<dbReference type="HAMAP" id="MF_00278">
    <property type="entry name" value="HisH"/>
    <property type="match status" value="1"/>
</dbReference>
<evidence type="ECO:0000256" key="7">
    <source>
        <dbReference type="ARBA" id="ARBA00023239"/>
    </source>
</evidence>
<comment type="catalytic activity">
    <reaction evidence="9 10">
        <text>L-glutamine + H2O = L-glutamate + NH4(+)</text>
        <dbReference type="Rhea" id="RHEA:15889"/>
        <dbReference type="ChEBI" id="CHEBI:15377"/>
        <dbReference type="ChEBI" id="CHEBI:28938"/>
        <dbReference type="ChEBI" id="CHEBI:29985"/>
        <dbReference type="ChEBI" id="CHEBI:58359"/>
        <dbReference type="EC" id="3.5.1.2"/>
    </reaction>
</comment>
<feature type="active site" description="Nucleophile" evidence="10 11">
    <location>
        <position position="86"/>
    </location>
</feature>
<dbReference type="EC" id="3.5.1.2" evidence="10"/>
<comment type="caution">
    <text evidence="13">The sequence shown here is derived from an EMBL/GenBank/DDBJ whole genome shotgun (WGS) entry which is preliminary data.</text>
</comment>
<proteinExistence type="inferred from homology"/>
<dbReference type="InterPro" id="IPR029062">
    <property type="entry name" value="Class_I_gatase-like"/>
</dbReference>